<dbReference type="AlphaFoldDB" id="A0A183HLP3"/>
<feature type="compositionally biased region" description="Polar residues" evidence="1">
    <location>
        <begin position="42"/>
        <end position="51"/>
    </location>
</feature>
<organism evidence="4">
    <name type="scientific">Onchocerca flexuosa</name>
    <dbReference type="NCBI Taxonomy" id="387005"/>
    <lineage>
        <taxon>Eukaryota</taxon>
        <taxon>Metazoa</taxon>
        <taxon>Ecdysozoa</taxon>
        <taxon>Nematoda</taxon>
        <taxon>Chromadorea</taxon>
        <taxon>Rhabditida</taxon>
        <taxon>Spirurina</taxon>
        <taxon>Spiruromorpha</taxon>
        <taxon>Filarioidea</taxon>
        <taxon>Onchocercidae</taxon>
        <taxon>Onchocerca</taxon>
    </lineage>
</organism>
<dbReference type="WBParaSite" id="OFLC_0000840401-mRNA-1">
    <property type="protein sequence ID" value="OFLC_0000840401-mRNA-1"/>
    <property type="gene ID" value="OFLC_0000840401"/>
</dbReference>
<feature type="region of interest" description="Disordered" evidence="1">
    <location>
        <begin position="41"/>
        <end position="61"/>
    </location>
</feature>
<evidence type="ECO:0000313" key="3">
    <source>
        <dbReference type="Proteomes" id="UP000267606"/>
    </source>
</evidence>
<name>A0A183HLP3_9BILA</name>
<evidence type="ECO:0000313" key="4">
    <source>
        <dbReference type="WBParaSite" id="OFLC_0000840401-mRNA-1"/>
    </source>
</evidence>
<reference evidence="4" key="1">
    <citation type="submission" date="2016-06" db="UniProtKB">
        <authorList>
            <consortium name="WormBaseParasite"/>
        </authorList>
    </citation>
    <scope>IDENTIFICATION</scope>
</reference>
<sequence length="93" mass="10275">MVDLSDLCAITEKLSSPTTEKLETQTSPTTVVKLLPPPVEHTTLTQKSSNRIGPPGFSPPNDEIIKELNDAQNFLDLAESMHLKQLFKINNTD</sequence>
<dbReference type="Proteomes" id="UP000267606">
    <property type="component" value="Unassembled WGS sequence"/>
</dbReference>
<gene>
    <name evidence="2" type="ORF">OFLC_LOCUS8403</name>
</gene>
<keyword evidence="3" id="KW-1185">Reference proteome</keyword>
<evidence type="ECO:0000256" key="1">
    <source>
        <dbReference type="SAM" id="MobiDB-lite"/>
    </source>
</evidence>
<protein>
    <submittedName>
        <fullName evidence="2 4">Uncharacterized protein</fullName>
    </submittedName>
</protein>
<accession>A0A183HLP3</accession>
<reference evidence="2 3" key="2">
    <citation type="submission" date="2018-11" db="EMBL/GenBank/DDBJ databases">
        <authorList>
            <consortium name="Pathogen Informatics"/>
        </authorList>
    </citation>
    <scope>NUCLEOTIDE SEQUENCE [LARGE SCALE GENOMIC DNA]</scope>
</reference>
<dbReference type="EMBL" id="UZAJ01009468">
    <property type="protein sequence ID" value="VDO55512.1"/>
    <property type="molecule type" value="Genomic_DNA"/>
</dbReference>
<evidence type="ECO:0000313" key="2">
    <source>
        <dbReference type="EMBL" id="VDO55512.1"/>
    </source>
</evidence>
<proteinExistence type="predicted"/>